<protein>
    <submittedName>
        <fullName evidence="2">Uncharacterized protein</fullName>
    </submittedName>
</protein>
<keyword evidence="1" id="KW-0732">Signal</keyword>
<feature type="signal peptide" evidence="1">
    <location>
        <begin position="1"/>
        <end position="29"/>
    </location>
</feature>
<dbReference type="Proteomes" id="UP000323164">
    <property type="component" value="Unassembled WGS sequence"/>
</dbReference>
<proteinExistence type="predicted"/>
<feature type="chain" id="PRO_5022685736" evidence="1">
    <location>
        <begin position="30"/>
        <end position="63"/>
    </location>
</feature>
<reference evidence="2 3" key="1">
    <citation type="submission" date="2019-08" db="EMBL/GenBank/DDBJ databases">
        <title>Draft genome sequence of Lysobacter sp. UKS-15.</title>
        <authorList>
            <person name="Im W.-T."/>
        </authorList>
    </citation>
    <scope>NUCLEOTIDE SEQUENCE [LARGE SCALE GENOMIC DNA]</scope>
    <source>
        <strain evidence="2 3">UKS-15</strain>
    </source>
</reference>
<feature type="non-terminal residue" evidence="2">
    <location>
        <position position="63"/>
    </location>
</feature>
<dbReference type="RefSeq" id="WP_149353086.1">
    <property type="nucleotide sequence ID" value="NZ_VTRV01000096.1"/>
</dbReference>
<name>A0A5D8Z1G5_9GAMM</name>
<evidence type="ECO:0000313" key="2">
    <source>
        <dbReference type="EMBL" id="TZF88828.1"/>
    </source>
</evidence>
<sequence>MARSARPFHVLSHRVAAAMLLVVAGALHAGPAVTPVADILKAAESALGGAGAQVQASVDAAVR</sequence>
<gene>
    <name evidence="2" type="ORF">FW784_09395</name>
</gene>
<keyword evidence="3" id="KW-1185">Reference proteome</keyword>
<evidence type="ECO:0000313" key="3">
    <source>
        <dbReference type="Proteomes" id="UP000323164"/>
    </source>
</evidence>
<dbReference type="EMBL" id="VTRV01000096">
    <property type="protein sequence ID" value="TZF88828.1"/>
    <property type="molecule type" value="Genomic_DNA"/>
</dbReference>
<comment type="caution">
    <text evidence="2">The sequence shown here is derived from an EMBL/GenBank/DDBJ whole genome shotgun (WGS) entry which is preliminary data.</text>
</comment>
<dbReference type="OrthoDB" id="1669037at2"/>
<accession>A0A5D8Z1G5</accession>
<organism evidence="2 3">
    <name type="scientific">Cognatilysobacter lacus</name>
    <dbReference type="NCBI Taxonomy" id="1643323"/>
    <lineage>
        <taxon>Bacteria</taxon>
        <taxon>Pseudomonadati</taxon>
        <taxon>Pseudomonadota</taxon>
        <taxon>Gammaproteobacteria</taxon>
        <taxon>Lysobacterales</taxon>
        <taxon>Lysobacteraceae</taxon>
        <taxon>Cognatilysobacter</taxon>
    </lineage>
</organism>
<dbReference type="AlphaFoldDB" id="A0A5D8Z1G5"/>
<evidence type="ECO:0000256" key="1">
    <source>
        <dbReference type="SAM" id="SignalP"/>
    </source>
</evidence>